<dbReference type="RefSeq" id="WP_062371695.1">
    <property type="nucleotide sequence ID" value="NZ_CP007140.1"/>
</dbReference>
<organism evidence="2 3">
    <name type="scientific">Thermococcus guaymasensis DSM 11113</name>
    <dbReference type="NCBI Taxonomy" id="1432656"/>
    <lineage>
        <taxon>Archaea</taxon>
        <taxon>Methanobacteriati</taxon>
        <taxon>Methanobacteriota</taxon>
        <taxon>Thermococci</taxon>
        <taxon>Thermococcales</taxon>
        <taxon>Thermococcaceae</taxon>
        <taxon>Thermococcus</taxon>
    </lineage>
</organism>
<dbReference type="AlphaFoldDB" id="A0A0X1KKB6"/>
<accession>A0A0X1KKB6</accession>
<keyword evidence="3" id="KW-1185">Reference proteome</keyword>
<evidence type="ECO:0000313" key="3">
    <source>
        <dbReference type="Proteomes" id="UP000062043"/>
    </source>
</evidence>
<dbReference type="InterPro" id="IPR013431">
    <property type="entry name" value="Delta_60_rpt"/>
</dbReference>
<dbReference type="GeneID" id="27135140"/>
<dbReference type="PANTHER" id="PTHR42754">
    <property type="entry name" value="ENDOGLUCANASE"/>
    <property type="match status" value="1"/>
</dbReference>
<dbReference type="SUPFAM" id="SSF101898">
    <property type="entry name" value="NHL repeat"/>
    <property type="match status" value="1"/>
</dbReference>
<evidence type="ECO:0000256" key="1">
    <source>
        <dbReference type="SAM" id="Phobius"/>
    </source>
</evidence>
<dbReference type="EMBL" id="CP007140">
    <property type="protein sequence ID" value="AJC71708.1"/>
    <property type="molecule type" value="Genomic_DNA"/>
</dbReference>
<feature type="transmembrane region" description="Helical" evidence="1">
    <location>
        <begin position="452"/>
        <end position="471"/>
    </location>
</feature>
<gene>
    <name evidence="2" type="ORF">X802_05650</name>
</gene>
<dbReference type="KEGG" id="tgy:X802_05650"/>
<keyword evidence="1" id="KW-0472">Membrane</keyword>
<reference evidence="2 3" key="1">
    <citation type="submission" date="2014-01" db="EMBL/GenBank/DDBJ databases">
        <title>Genome sequencing of Thermococcus guaymasensis.</title>
        <authorList>
            <person name="Zhang X."/>
            <person name="Alvare G."/>
            <person name="Fristensky B."/>
            <person name="Chen L."/>
            <person name="Suen T."/>
            <person name="Chen Q."/>
            <person name="Ma K."/>
        </authorList>
    </citation>
    <scope>NUCLEOTIDE SEQUENCE [LARGE SCALE GENOMIC DNA]</scope>
    <source>
        <strain evidence="2 3">DSM 11113</strain>
    </source>
</reference>
<keyword evidence="1" id="KW-1133">Transmembrane helix</keyword>
<keyword evidence="1" id="KW-0812">Transmembrane</keyword>
<dbReference type="Proteomes" id="UP000062043">
    <property type="component" value="Chromosome"/>
</dbReference>
<name>A0A0X1KKB6_9EURY</name>
<evidence type="ECO:0000313" key="2">
    <source>
        <dbReference type="EMBL" id="AJC71708.1"/>
    </source>
</evidence>
<protein>
    <submittedName>
        <fullName evidence="2">Uncharacterized protein</fullName>
    </submittedName>
</protein>
<dbReference type="Gene3D" id="2.80.10.50">
    <property type="match status" value="2"/>
</dbReference>
<sequence length="480" mass="51337">MKRVSPFIIALLLSLLALPMVNAESGSGWVKSYGGEYGDIANAVVVAPNGDLIIAGGTDSFGAGSSDVWVLRLGSDGNVKWSRTYGGLMYDHANAVTVAPNGDIVLAGDTASFGAGSHDVWVLRLDRGGNVKWQKTYGGPGWEEAKAVLIAPNGDIIVAGYMDGDIWVSRLDANGNIKWQKTYGGNDEEEAYAIALAQNGDIIVVGYTYSFGAGAPFYSNVWVLRLDENGSVRWQKTYGGFRDDRAYAVAVTKNEDIVVAGYTRSFGSGREDVWVLRLDSDGNVKWQKTYGGDNNERAYRAVIEKGGDILIAGGTKSFGSGSYDAWVLRLDRGGNVKWQKTFGGSGSDWAYAVSIAPEGGVTVAGWTMSFGAGRGDAWILKLPMGGSGFSWFKSSFGFSSKDSNARVRDSNAQVETSSALESVPNIEVRNSKAEVLSEGITVKTQYPSDERILTILVLSFGVVAGATLYRARKRKGSSQG</sequence>
<dbReference type="PANTHER" id="PTHR42754:SF1">
    <property type="entry name" value="LIPOPROTEIN"/>
    <property type="match status" value="1"/>
</dbReference>
<dbReference type="OrthoDB" id="98274at2157"/>
<dbReference type="InterPro" id="IPR011047">
    <property type="entry name" value="Quinoprotein_ADH-like_sf"/>
</dbReference>
<dbReference type="PATRIC" id="fig|1432656.3.peg.1097"/>
<dbReference type="NCBIfam" id="TIGR02608">
    <property type="entry name" value="delta_60_rpt"/>
    <property type="match status" value="4"/>
</dbReference>
<proteinExistence type="predicted"/>
<dbReference type="SUPFAM" id="SSF50998">
    <property type="entry name" value="Quinoprotein alcohol dehydrogenase-like"/>
    <property type="match status" value="1"/>
</dbReference>